<dbReference type="Gene3D" id="2.60.120.260">
    <property type="entry name" value="Galactose-binding domain-like"/>
    <property type="match status" value="1"/>
</dbReference>
<dbReference type="Gene3D" id="3.40.50.1110">
    <property type="entry name" value="SGNH hydrolase"/>
    <property type="match status" value="1"/>
</dbReference>
<dbReference type="GO" id="GO:0052689">
    <property type="term" value="F:carboxylic ester hydrolase activity"/>
    <property type="evidence" value="ECO:0007669"/>
    <property type="project" value="InterPro"/>
</dbReference>
<dbReference type="InterPro" id="IPR040794">
    <property type="entry name" value="CE2_N"/>
</dbReference>
<dbReference type="CDD" id="cd01831">
    <property type="entry name" value="Endoglucanase_E_like"/>
    <property type="match status" value="1"/>
</dbReference>
<evidence type="ECO:0000256" key="1">
    <source>
        <dbReference type="SAM" id="SignalP"/>
    </source>
</evidence>
<dbReference type="InterPro" id="IPR052762">
    <property type="entry name" value="PCW_deacetylase/CE"/>
</dbReference>
<evidence type="ECO:0000259" key="2">
    <source>
        <dbReference type="Pfam" id="PF13472"/>
    </source>
</evidence>
<organism evidence="4 5">
    <name type="scientific">Polysphondylium violaceum</name>
    <dbReference type="NCBI Taxonomy" id="133409"/>
    <lineage>
        <taxon>Eukaryota</taxon>
        <taxon>Amoebozoa</taxon>
        <taxon>Evosea</taxon>
        <taxon>Eumycetozoa</taxon>
        <taxon>Dictyostelia</taxon>
        <taxon>Dictyosteliales</taxon>
        <taxon>Dictyosteliaceae</taxon>
        <taxon>Polysphondylium</taxon>
    </lineage>
</organism>
<dbReference type="OrthoDB" id="30833at2759"/>
<keyword evidence="5" id="KW-1185">Reference proteome</keyword>
<dbReference type="Pfam" id="PF13472">
    <property type="entry name" value="Lipase_GDSL_2"/>
    <property type="match status" value="1"/>
</dbReference>
<evidence type="ECO:0008006" key="6">
    <source>
        <dbReference type="Google" id="ProtNLM"/>
    </source>
</evidence>
<keyword evidence="1" id="KW-0732">Signal</keyword>
<feature type="domain" description="Carbohydrate esterase 2 N-terminal" evidence="3">
    <location>
        <begin position="33"/>
        <end position="144"/>
    </location>
</feature>
<feature type="signal peptide" evidence="1">
    <location>
        <begin position="1"/>
        <end position="21"/>
    </location>
</feature>
<comment type="caution">
    <text evidence="4">The sequence shown here is derived from an EMBL/GenBank/DDBJ whole genome shotgun (WGS) entry which is preliminary data.</text>
</comment>
<dbReference type="PANTHER" id="PTHR37834">
    <property type="entry name" value="GDSL-LIKE LIPASE/ACYLHYDROLASE DOMAIN PROTEIN (AFU_ORTHOLOGUE AFUA_2G00620)"/>
    <property type="match status" value="1"/>
</dbReference>
<dbReference type="InterPro" id="IPR036514">
    <property type="entry name" value="SGNH_hydro_sf"/>
</dbReference>
<accession>A0A8J4PZN6</accession>
<name>A0A8J4PZN6_9MYCE</name>
<dbReference type="SUPFAM" id="SSF52266">
    <property type="entry name" value="SGNH hydrolase"/>
    <property type="match status" value="1"/>
</dbReference>
<reference evidence="4" key="1">
    <citation type="submission" date="2020-01" db="EMBL/GenBank/DDBJ databases">
        <title>Development of genomics and gene disruption for Polysphondylium violaceum indicates a role for the polyketide synthase stlB in stalk morphogenesis.</title>
        <authorList>
            <person name="Narita B."/>
            <person name="Kawabe Y."/>
            <person name="Kin K."/>
            <person name="Saito T."/>
            <person name="Gibbs R."/>
            <person name="Kuspa A."/>
            <person name="Muzny D."/>
            <person name="Queller D."/>
            <person name="Richards S."/>
            <person name="Strassman J."/>
            <person name="Sucgang R."/>
            <person name="Worley K."/>
            <person name="Schaap P."/>
        </authorList>
    </citation>
    <scope>NUCLEOTIDE SEQUENCE</scope>
    <source>
        <strain evidence="4">QSvi11</strain>
    </source>
</reference>
<dbReference type="EMBL" id="AJWJ01000037">
    <property type="protein sequence ID" value="KAF2077153.1"/>
    <property type="molecule type" value="Genomic_DNA"/>
</dbReference>
<feature type="domain" description="SGNH hydrolase-type esterase" evidence="2">
    <location>
        <begin position="153"/>
        <end position="337"/>
    </location>
</feature>
<proteinExistence type="predicted"/>
<dbReference type="InterPro" id="IPR037461">
    <property type="entry name" value="CtCE2-like_dom"/>
</dbReference>
<dbReference type="AlphaFoldDB" id="A0A8J4PZN6"/>
<gene>
    <name evidence="4" type="ORF">CYY_001538</name>
</gene>
<evidence type="ECO:0000259" key="3">
    <source>
        <dbReference type="Pfam" id="PF17996"/>
    </source>
</evidence>
<sequence length="354" mass="39224">MMTITATLFFILGVLTLCTSGLLIPPTNENIYYMGRIDKSDNTQYTFAWSGAEISILLTGTTSVSPVLDSTGQNYFNVIIDFTMFPMLNVSSSSPQPYNITETLSLDPTETYNIILTKRTEASIGLINFYGFEVDDTAQLLPYPDIPRRSIEFIGDSITCGYGDLGVPPCEFEARTEDNFMTYGALIARELEAELYIEAWSGKGVVRNYQAPNITSNGTFPTFYPLTIPTESTNYWDFSDFQPDAVVINLGTNDFSSEPIPPQDIFQNGYISFVNFIKSKYTNNPTFFLACGPMIGNPCCQYVQNVATTVNAIYIDMQGILNTNDYGCNGHPNVSGHSKMASIASPIIQKNMGW</sequence>
<feature type="chain" id="PRO_5035316309" description="Esterase" evidence="1">
    <location>
        <begin position="22"/>
        <end position="354"/>
    </location>
</feature>
<dbReference type="Pfam" id="PF17996">
    <property type="entry name" value="CE2_N"/>
    <property type="match status" value="1"/>
</dbReference>
<dbReference type="Proteomes" id="UP000695562">
    <property type="component" value="Unassembled WGS sequence"/>
</dbReference>
<evidence type="ECO:0000313" key="5">
    <source>
        <dbReference type="Proteomes" id="UP000695562"/>
    </source>
</evidence>
<protein>
    <recommendedName>
        <fullName evidence="6">Esterase</fullName>
    </recommendedName>
</protein>
<dbReference type="PANTHER" id="PTHR37834:SF2">
    <property type="entry name" value="ESTERASE, SGNH HYDROLASE-TYPE"/>
    <property type="match status" value="1"/>
</dbReference>
<evidence type="ECO:0000313" key="4">
    <source>
        <dbReference type="EMBL" id="KAF2077153.1"/>
    </source>
</evidence>
<dbReference type="InterPro" id="IPR013830">
    <property type="entry name" value="SGNH_hydro"/>
</dbReference>